<feature type="domain" description="ABC transmembrane type-1" evidence="9">
    <location>
        <begin position="27"/>
        <end position="246"/>
    </location>
</feature>
<evidence type="ECO:0000256" key="4">
    <source>
        <dbReference type="ARBA" id="ARBA00022475"/>
    </source>
</evidence>
<feature type="transmembrane region" description="Helical" evidence="8">
    <location>
        <begin position="31"/>
        <end position="54"/>
    </location>
</feature>
<dbReference type="Pfam" id="PF00528">
    <property type="entry name" value="BPD_transp_1"/>
    <property type="match status" value="1"/>
</dbReference>
<gene>
    <name evidence="10" type="ORF">SYK_01710</name>
</gene>
<dbReference type="PANTHER" id="PTHR30614">
    <property type="entry name" value="MEMBRANE COMPONENT OF AMINO ACID ABC TRANSPORTER"/>
    <property type="match status" value="1"/>
</dbReference>
<feature type="transmembrane region" description="Helical" evidence="8">
    <location>
        <begin position="75"/>
        <end position="94"/>
    </location>
</feature>
<evidence type="ECO:0000256" key="7">
    <source>
        <dbReference type="ARBA" id="ARBA00023136"/>
    </source>
</evidence>
<comment type="similarity">
    <text evidence="2">Belongs to the binding-protein-dependent transport system permease family. HisMQ subfamily.</text>
</comment>
<dbReference type="Gene3D" id="1.10.3720.10">
    <property type="entry name" value="MetI-like"/>
    <property type="match status" value="1"/>
</dbReference>
<evidence type="ECO:0000256" key="1">
    <source>
        <dbReference type="ARBA" id="ARBA00004429"/>
    </source>
</evidence>
<organism evidence="10 11">
    <name type="scientific">Pseudodesulfovibrio nedwellii</name>
    <dbReference type="NCBI Taxonomy" id="2973072"/>
    <lineage>
        <taxon>Bacteria</taxon>
        <taxon>Pseudomonadati</taxon>
        <taxon>Thermodesulfobacteriota</taxon>
        <taxon>Desulfovibrionia</taxon>
        <taxon>Desulfovibrionales</taxon>
        <taxon>Desulfovibrionaceae</taxon>
    </lineage>
</organism>
<keyword evidence="4" id="KW-1003">Cell membrane</keyword>
<dbReference type="CDD" id="cd06261">
    <property type="entry name" value="TM_PBP2"/>
    <property type="match status" value="1"/>
</dbReference>
<dbReference type="InterPro" id="IPR043429">
    <property type="entry name" value="ArtM/GltK/GlnP/TcyL/YhdX-like"/>
</dbReference>
<keyword evidence="3 8" id="KW-0813">Transport</keyword>
<comment type="subcellular location">
    <subcellularLocation>
        <location evidence="1">Cell inner membrane</location>
        <topology evidence="1">Multi-pass membrane protein</topology>
    </subcellularLocation>
    <subcellularLocation>
        <location evidence="8">Cell membrane</location>
        <topology evidence="8">Multi-pass membrane protein</topology>
    </subcellularLocation>
</comment>
<evidence type="ECO:0000256" key="5">
    <source>
        <dbReference type="ARBA" id="ARBA00022692"/>
    </source>
</evidence>
<evidence type="ECO:0000256" key="6">
    <source>
        <dbReference type="ARBA" id="ARBA00022989"/>
    </source>
</evidence>
<proteinExistence type="inferred from homology"/>
<dbReference type="InterPro" id="IPR035906">
    <property type="entry name" value="MetI-like_sf"/>
</dbReference>
<dbReference type="EMBL" id="AP026709">
    <property type="protein sequence ID" value="BDQ35811.1"/>
    <property type="molecule type" value="Genomic_DNA"/>
</dbReference>
<evidence type="ECO:0000313" key="10">
    <source>
        <dbReference type="EMBL" id="BDQ35811.1"/>
    </source>
</evidence>
<sequence length="259" mass="29652">MDGILDYNFQWAKMFSGEPALWMWEGFTTTLQISAIALVGAMLLGIFICILRMTPFKPLRWFALAYTEFFRNTPLLVQIFFWYNASHFVIPAGINEWMNDLYYWFPGPFAVLGHEFVGEWVLFNVELITGVIALTVYTSAFIAEEIRAGIFSIPKNQLEASRAVGLSFLQGYRYVIMPQALRIVIPPLISQALNLIKNSSLCMVIGVTEMMFQATQIESYHAIPFEAFSVALMIYLAISLVVSFCITMYNKHFMIQVMY</sequence>
<keyword evidence="5 8" id="KW-0812">Transmembrane</keyword>
<dbReference type="PANTHER" id="PTHR30614:SF47">
    <property type="entry name" value="ABC TRANSPORTER PERMEASE"/>
    <property type="match status" value="1"/>
</dbReference>
<name>A0ABN6S288_9BACT</name>
<evidence type="ECO:0000313" key="11">
    <source>
        <dbReference type="Proteomes" id="UP001317742"/>
    </source>
</evidence>
<protein>
    <submittedName>
        <fullName evidence="10">ABC transporter permease</fullName>
    </submittedName>
</protein>
<dbReference type="Proteomes" id="UP001317742">
    <property type="component" value="Chromosome"/>
</dbReference>
<dbReference type="InterPro" id="IPR010065">
    <property type="entry name" value="AA_ABC_transptr_permease_3TM"/>
</dbReference>
<keyword evidence="11" id="KW-1185">Reference proteome</keyword>
<keyword evidence="6 8" id="KW-1133">Transmembrane helix</keyword>
<accession>A0ABN6S288</accession>
<evidence type="ECO:0000259" key="9">
    <source>
        <dbReference type="PROSITE" id="PS50928"/>
    </source>
</evidence>
<feature type="transmembrane region" description="Helical" evidence="8">
    <location>
        <begin position="227"/>
        <end position="249"/>
    </location>
</feature>
<dbReference type="PROSITE" id="PS50928">
    <property type="entry name" value="ABC_TM1"/>
    <property type="match status" value="1"/>
</dbReference>
<reference evidence="10 11" key="1">
    <citation type="submission" date="2022-08" db="EMBL/GenBank/DDBJ databases">
        <title>Genome Sequence of the sulphate-reducing bacterium, Pseudodesulfovibrio sp. SYK.</title>
        <authorList>
            <person name="Kondo R."/>
            <person name="Kataoka T."/>
        </authorList>
    </citation>
    <scope>NUCLEOTIDE SEQUENCE [LARGE SCALE GENOMIC DNA]</scope>
    <source>
        <strain evidence="10 11">SYK</strain>
    </source>
</reference>
<keyword evidence="7 8" id="KW-0472">Membrane</keyword>
<evidence type="ECO:0000256" key="2">
    <source>
        <dbReference type="ARBA" id="ARBA00010072"/>
    </source>
</evidence>
<feature type="transmembrane region" description="Helical" evidence="8">
    <location>
        <begin position="121"/>
        <end position="143"/>
    </location>
</feature>
<dbReference type="SUPFAM" id="SSF161098">
    <property type="entry name" value="MetI-like"/>
    <property type="match status" value="1"/>
</dbReference>
<evidence type="ECO:0000256" key="8">
    <source>
        <dbReference type="RuleBase" id="RU363032"/>
    </source>
</evidence>
<evidence type="ECO:0000256" key="3">
    <source>
        <dbReference type="ARBA" id="ARBA00022448"/>
    </source>
</evidence>
<dbReference type="NCBIfam" id="TIGR01726">
    <property type="entry name" value="HEQRo_perm_3TM"/>
    <property type="match status" value="1"/>
</dbReference>
<dbReference type="InterPro" id="IPR000515">
    <property type="entry name" value="MetI-like"/>
</dbReference>